<feature type="compositionally biased region" description="Basic and acidic residues" evidence="3">
    <location>
        <begin position="501"/>
        <end position="511"/>
    </location>
</feature>
<feature type="region of interest" description="Disordered" evidence="3">
    <location>
        <begin position="442"/>
        <end position="610"/>
    </location>
</feature>
<organism evidence="5 6">
    <name type="scientific">Aphanomyces astaci</name>
    <name type="common">Crayfish plague agent</name>
    <dbReference type="NCBI Taxonomy" id="112090"/>
    <lineage>
        <taxon>Eukaryota</taxon>
        <taxon>Sar</taxon>
        <taxon>Stramenopiles</taxon>
        <taxon>Oomycota</taxon>
        <taxon>Saprolegniomycetes</taxon>
        <taxon>Saprolegniales</taxon>
        <taxon>Verrucalvaceae</taxon>
        <taxon>Aphanomyces</taxon>
    </lineage>
</organism>
<feature type="compositionally biased region" description="Basic and acidic residues" evidence="3">
    <location>
        <begin position="601"/>
        <end position="610"/>
    </location>
</feature>
<dbReference type="Gene3D" id="1.25.40.20">
    <property type="entry name" value="Ankyrin repeat-containing domain"/>
    <property type="match status" value="2"/>
</dbReference>
<evidence type="ECO:0000259" key="4">
    <source>
        <dbReference type="SMART" id="SM00322"/>
    </source>
</evidence>
<dbReference type="Gene3D" id="3.30.310.210">
    <property type="match status" value="1"/>
</dbReference>
<dbReference type="VEuPathDB" id="FungiDB:H257_03775"/>
<dbReference type="Proteomes" id="UP000265716">
    <property type="component" value="Unassembled WGS sequence"/>
</dbReference>
<dbReference type="PROSITE" id="PS50297">
    <property type="entry name" value="ANK_REP_REGION"/>
    <property type="match status" value="1"/>
</dbReference>
<dbReference type="InterPro" id="IPR002110">
    <property type="entry name" value="Ankyrin_rpt"/>
</dbReference>
<dbReference type="AlphaFoldDB" id="A0A397CQB3"/>
<feature type="compositionally biased region" description="Polar residues" evidence="3">
    <location>
        <begin position="856"/>
        <end position="865"/>
    </location>
</feature>
<dbReference type="SMART" id="SM00248">
    <property type="entry name" value="ANK"/>
    <property type="match status" value="2"/>
</dbReference>
<feature type="domain" description="K Homology" evidence="4">
    <location>
        <begin position="192"/>
        <end position="264"/>
    </location>
</feature>
<sequence>MWCAYYGHVDAAKALIEHDARVDVVFDGKDAMDCARDNNQTAFVTFLSSLPSKKPLVVRHKDTMPTISSDVLLHACKTGNVDDARVCLEEGIDVRGKGDDWSPLMWAAYYGHIDVAATLLDHGADIGYVFVHDGMTATECAKANNQMEFVSFLKKQAKAGRHVRFTSSTVDRPSQPLLPSSSASMNPDERTPRVHVHIIIPSAYTAVLLSNGGAKIRRLAHGAHVHLTIRPAGDSPHPDDRLMVIAGYTKNVYNVIRDVIADIQATTGCNTTTNVGPLVGDKGNTYVLVPSTFATMLMAKCGAVLRQIAYVSGARFQLTPVEDLPLGTTLRRLLVHGSESSSRKAVNLIMQKLAVFKNDLPTNREDELTVKTVVPQSAMEFLPLQTLKTIMLRRGTSVKWFAIKEMQEVIITISGTLGRIFDTEDDILQILEANHVSMAYTHPSFRGKQPPHNNHRDEQPPSKSFAQYGPNSQTTTTPPPWHDNHDGHRTSPRRSMNRPPDWSDHTRREASSSRGRVVEFSQPSSARTPPSTPKGSYRNESRQSSDYSSATSRQPPHRTVRLHVATASDDDDAPTYFLDTPSAKRQKTTRPAMDTALPTPRPKDPARNMTDEAPRTVRHVYMHESGGAYMARKDDDMTTETTTSQAANDSAREFLESFWSAPPQPEPYVAGPPPSRQDCAPPPAPSLSASYFVGLPAAIGETKEPGLLPTPRHTAPDPRRSSPAFTSVPTHDDGRWTGLETRPRSYGYTKRLSTCSPGDHTPDDGASDNDTELPPLKRRAPSPSLKREVIAPTMPRPAVFELEDSDDDDLQIVQVVAPSGKKRRLSRSTAAIDLTFDSDDSDAQPITSVPPRRGFHSNSQVVDLT</sequence>
<feature type="compositionally biased region" description="Polar residues" evidence="3">
    <location>
        <begin position="461"/>
        <end position="476"/>
    </location>
</feature>
<dbReference type="EMBL" id="QUTC01007696">
    <property type="protein sequence ID" value="RHY46754.1"/>
    <property type="molecule type" value="Genomic_DNA"/>
</dbReference>
<feature type="compositionally biased region" description="Low complexity" evidence="3">
    <location>
        <begin position="173"/>
        <end position="184"/>
    </location>
</feature>
<gene>
    <name evidence="5" type="ORF">DYB38_000749</name>
</gene>
<evidence type="ECO:0000256" key="1">
    <source>
        <dbReference type="PROSITE-ProRule" id="PRU00023"/>
    </source>
</evidence>
<feature type="region of interest" description="Disordered" evidence="3">
    <location>
        <begin position="702"/>
        <end position="787"/>
    </location>
</feature>
<keyword evidence="1" id="KW-0040">ANK repeat</keyword>
<proteinExistence type="predicted"/>
<protein>
    <recommendedName>
        <fullName evidence="4">K Homology domain-containing protein</fullName>
    </recommendedName>
</protein>
<feature type="compositionally biased region" description="Pro residues" evidence="3">
    <location>
        <begin position="662"/>
        <end position="685"/>
    </location>
</feature>
<feature type="region of interest" description="Disordered" evidence="3">
    <location>
        <begin position="660"/>
        <end position="685"/>
    </location>
</feature>
<evidence type="ECO:0000256" key="3">
    <source>
        <dbReference type="SAM" id="MobiDB-lite"/>
    </source>
</evidence>
<evidence type="ECO:0000313" key="5">
    <source>
        <dbReference type="EMBL" id="RHY46754.1"/>
    </source>
</evidence>
<keyword evidence="2" id="KW-0694">RNA-binding</keyword>
<dbReference type="PROSITE" id="PS50084">
    <property type="entry name" value="KH_TYPE_1"/>
    <property type="match status" value="2"/>
</dbReference>
<dbReference type="InterPro" id="IPR004087">
    <property type="entry name" value="KH_dom"/>
</dbReference>
<dbReference type="Pfam" id="PF12796">
    <property type="entry name" value="Ank_2"/>
    <property type="match status" value="1"/>
</dbReference>
<accession>A0A397CQB3</accession>
<dbReference type="PROSITE" id="PS50088">
    <property type="entry name" value="ANK_REPEAT"/>
    <property type="match status" value="1"/>
</dbReference>
<dbReference type="GO" id="GO:0003723">
    <property type="term" value="F:RNA binding"/>
    <property type="evidence" value="ECO:0007669"/>
    <property type="project" value="UniProtKB-UniRule"/>
</dbReference>
<feature type="compositionally biased region" description="Polar residues" evidence="3">
    <location>
        <begin position="544"/>
        <end position="554"/>
    </location>
</feature>
<dbReference type="InterPro" id="IPR036770">
    <property type="entry name" value="Ankyrin_rpt-contain_sf"/>
</dbReference>
<dbReference type="SUPFAM" id="SSF54791">
    <property type="entry name" value="Eukaryotic type KH-domain (KH-domain type I)"/>
    <property type="match status" value="2"/>
</dbReference>
<comment type="caution">
    <text evidence="5">The sequence shown here is derived from an EMBL/GenBank/DDBJ whole genome shotgun (WGS) entry which is preliminary data.</text>
</comment>
<dbReference type="GO" id="GO:0005634">
    <property type="term" value="C:nucleus"/>
    <property type="evidence" value="ECO:0007669"/>
    <property type="project" value="TreeGrafter"/>
</dbReference>
<dbReference type="SUPFAM" id="SSF48403">
    <property type="entry name" value="Ankyrin repeat"/>
    <property type="match status" value="1"/>
</dbReference>
<dbReference type="PANTHER" id="PTHR24183:SF1">
    <property type="entry name" value="FIBRONECTIN TYPE 3 AND ANKYRIN REPEAT DOMAINS PROTEIN 1"/>
    <property type="match status" value="1"/>
</dbReference>
<evidence type="ECO:0000256" key="2">
    <source>
        <dbReference type="PROSITE-ProRule" id="PRU00117"/>
    </source>
</evidence>
<dbReference type="VEuPathDB" id="FungiDB:H257_03777"/>
<feature type="repeat" description="ANK" evidence="1">
    <location>
        <begin position="99"/>
        <end position="126"/>
    </location>
</feature>
<dbReference type="InterPro" id="IPR036612">
    <property type="entry name" value="KH_dom_type_1_sf"/>
</dbReference>
<feature type="domain" description="K Homology" evidence="4">
    <location>
        <begin position="281"/>
        <end position="354"/>
    </location>
</feature>
<dbReference type="SMART" id="SM00322">
    <property type="entry name" value="KH"/>
    <property type="match status" value="2"/>
</dbReference>
<evidence type="ECO:0000313" key="6">
    <source>
        <dbReference type="Proteomes" id="UP000265716"/>
    </source>
</evidence>
<feature type="region of interest" description="Disordered" evidence="3">
    <location>
        <begin position="836"/>
        <end position="865"/>
    </location>
</feature>
<feature type="region of interest" description="Disordered" evidence="3">
    <location>
        <begin position="164"/>
        <end position="188"/>
    </location>
</feature>
<dbReference type="PANTHER" id="PTHR24183">
    <property type="entry name" value="FIBRONECTIN TYPE 3 AND ANKYRIN REPEAT DOMAINS PROTEIN 1"/>
    <property type="match status" value="1"/>
</dbReference>
<name>A0A397CQB3_APHAT</name>
<reference evidence="5 6" key="1">
    <citation type="submission" date="2018-08" db="EMBL/GenBank/DDBJ databases">
        <title>Aphanomyces genome sequencing and annotation.</title>
        <authorList>
            <person name="Minardi D."/>
            <person name="Oidtmann B."/>
            <person name="Van Der Giezen M."/>
            <person name="Studholme D.J."/>
        </authorList>
    </citation>
    <scope>NUCLEOTIDE SEQUENCE [LARGE SCALE GENOMIC DNA]</scope>
    <source>
        <strain evidence="5 6">SA</strain>
    </source>
</reference>